<dbReference type="Proteomes" id="UP001438707">
    <property type="component" value="Unassembled WGS sequence"/>
</dbReference>
<accession>A0AAW1R158</accession>
<keyword evidence="2" id="KW-1185">Reference proteome</keyword>
<evidence type="ECO:0000313" key="2">
    <source>
        <dbReference type="Proteomes" id="UP001438707"/>
    </source>
</evidence>
<comment type="caution">
    <text evidence="1">The sequence shown here is derived from an EMBL/GenBank/DDBJ whole genome shotgun (WGS) entry which is preliminary data.</text>
</comment>
<protein>
    <submittedName>
        <fullName evidence="1">Uncharacterized protein</fullName>
    </submittedName>
</protein>
<dbReference type="EMBL" id="JALJOS010000019">
    <property type="protein sequence ID" value="KAK9827230.1"/>
    <property type="molecule type" value="Genomic_DNA"/>
</dbReference>
<sequence>MLQAALQTPLNADFAAFCPVDGMQQLLAVGTYQLDETSQKRVGRLHLAVDGVPSPIWSLHWQMDLCSSCK</sequence>
<proteinExistence type="predicted"/>
<organism evidence="1 2">
    <name type="scientific">Apatococcus lobatus</name>
    <dbReference type="NCBI Taxonomy" id="904363"/>
    <lineage>
        <taxon>Eukaryota</taxon>
        <taxon>Viridiplantae</taxon>
        <taxon>Chlorophyta</taxon>
        <taxon>core chlorophytes</taxon>
        <taxon>Trebouxiophyceae</taxon>
        <taxon>Chlorellales</taxon>
        <taxon>Chlorellaceae</taxon>
        <taxon>Apatococcus</taxon>
    </lineage>
</organism>
<gene>
    <name evidence="1" type="ORF">WJX74_011066</name>
</gene>
<evidence type="ECO:0000313" key="1">
    <source>
        <dbReference type="EMBL" id="KAK9827230.1"/>
    </source>
</evidence>
<dbReference type="AlphaFoldDB" id="A0AAW1R158"/>
<reference evidence="1 2" key="1">
    <citation type="journal article" date="2024" name="Nat. Commun.">
        <title>Phylogenomics reveals the evolutionary origins of lichenization in chlorophyte algae.</title>
        <authorList>
            <person name="Puginier C."/>
            <person name="Libourel C."/>
            <person name="Otte J."/>
            <person name="Skaloud P."/>
            <person name="Haon M."/>
            <person name="Grisel S."/>
            <person name="Petersen M."/>
            <person name="Berrin J.G."/>
            <person name="Delaux P.M."/>
            <person name="Dal Grande F."/>
            <person name="Keller J."/>
        </authorList>
    </citation>
    <scope>NUCLEOTIDE SEQUENCE [LARGE SCALE GENOMIC DNA]</scope>
    <source>
        <strain evidence="1 2">SAG 2145</strain>
    </source>
</reference>
<name>A0AAW1R158_9CHLO</name>